<reference evidence="2" key="1">
    <citation type="journal article" date="2023" name="PhytoFront">
        <title>Draft Genome Resources of Seven Strains of Tilletia horrida, Causal Agent of Kernel Smut of Rice.</title>
        <authorList>
            <person name="Khanal S."/>
            <person name="Antony Babu S."/>
            <person name="Zhou X.G."/>
        </authorList>
    </citation>
    <scope>NUCLEOTIDE SEQUENCE</scope>
    <source>
        <strain evidence="2">TX3</strain>
    </source>
</reference>
<feature type="region of interest" description="Disordered" evidence="1">
    <location>
        <begin position="1"/>
        <end position="33"/>
    </location>
</feature>
<evidence type="ECO:0000313" key="3">
    <source>
        <dbReference type="Proteomes" id="UP001176521"/>
    </source>
</evidence>
<evidence type="ECO:0000256" key="1">
    <source>
        <dbReference type="SAM" id="MobiDB-lite"/>
    </source>
</evidence>
<accession>A0AAN6JGB6</accession>
<evidence type="ECO:0000313" key="2">
    <source>
        <dbReference type="EMBL" id="KAK0517743.1"/>
    </source>
</evidence>
<dbReference type="AlphaFoldDB" id="A0AAN6JGB6"/>
<dbReference type="EMBL" id="JAPDMQ010001654">
    <property type="protein sequence ID" value="KAK0517743.1"/>
    <property type="molecule type" value="Genomic_DNA"/>
</dbReference>
<name>A0AAN6JGB6_9BASI</name>
<feature type="non-terminal residue" evidence="2">
    <location>
        <position position="196"/>
    </location>
</feature>
<protein>
    <submittedName>
        <fullName evidence="2">Uncharacterized protein</fullName>
    </submittedName>
</protein>
<sequence>MPRSASGLAGAGNKSGAGGLQMSGSPSPGARLSLMSNNKHLLMLSLELEMMRKRKISAPLKPRAFVVRWIKQQHQHQMEQQDDGREENEDEEDLYEDDDDEEGEYNEDEEVRRRGAEAEGRAIQRPASSPPRMSREHAHASPITTSAASSAGGFPAATEGMRTPEMRARILLAGGSSLRYEVRLDAPGAGPGGANG</sequence>
<proteinExistence type="predicted"/>
<dbReference type="Proteomes" id="UP001176521">
    <property type="component" value="Unassembled WGS sequence"/>
</dbReference>
<feature type="compositionally biased region" description="Basic and acidic residues" evidence="1">
    <location>
        <begin position="110"/>
        <end position="122"/>
    </location>
</feature>
<feature type="region of interest" description="Disordered" evidence="1">
    <location>
        <begin position="74"/>
        <end position="163"/>
    </location>
</feature>
<comment type="caution">
    <text evidence="2">The sequence shown here is derived from an EMBL/GenBank/DDBJ whole genome shotgun (WGS) entry which is preliminary data.</text>
</comment>
<organism evidence="2 3">
    <name type="scientific">Tilletia horrida</name>
    <dbReference type="NCBI Taxonomy" id="155126"/>
    <lineage>
        <taxon>Eukaryota</taxon>
        <taxon>Fungi</taxon>
        <taxon>Dikarya</taxon>
        <taxon>Basidiomycota</taxon>
        <taxon>Ustilaginomycotina</taxon>
        <taxon>Exobasidiomycetes</taxon>
        <taxon>Tilletiales</taxon>
        <taxon>Tilletiaceae</taxon>
        <taxon>Tilletia</taxon>
    </lineage>
</organism>
<gene>
    <name evidence="2" type="ORF">OC842_008018</name>
</gene>
<feature type="compositionally biased region" description="Acidic residues" evidence="1">
    <location>
        <begin position="84"/>
        <end position="109"/>
    </location>
</feature>
<keyword evidence="3" id="KW-1185">Reference proteome</keyword>
<feature type="compositionally biased region" description="Gly residues" evidence="1">
    <location>
        <begin position="9"/>
        <end position="21"/>
    </location>
</feature>
<feature type="compositionally biased region" description="Low complexity" evidence="1">
    <location>
        <begin position="140"/>
        <end position="157"/>
    </location>
</feature>